<dbReference type="Proteomes" id="UP001335729">
    <property type="component" value="Unassembled WGS sequence"/>
</dbReference>
<sequence>MSVIDPAEKPTPGEPTTPGLIGTPVSATGTGEDAWQAWLNVSSPWPELTLDVERLIVLGAHPDDEVLGAGGIMAAAAQAGVEVVIVCMSDGRASHPGSPTMTPEQLAERRHVELDTATDLLGVARPRWCGLTDGALAEQHHTMAGLVDAVIDEEPDARTGLLSVWSHDGHPDHDAVGRSVEEVARRRGLPLWMYPIWMWHWAVPGDSTIPWDRLRAHMIDPTILAIKHAAIGAFDTQVRPLSDDPADAAILPPHVLAHLTRTREFVFA</sequence>
<gene>
    <name evidence="3" type="ORF">V1Y59_12725</name>
</gene>
<protein>
    <submittedName>
        <fullName evidence="3">PIG-L deacetylase family protein</fullName>
    </submittedName>
</protein>
<evidence type="ECO:0000313" key="3">
    <source>
        <dbReference type="EMBL" id="MEE4023943.1"/>
    </source>
</evidence>
<dbReference type="RefSeq" id="WP_330505321.1">
    <property type="nucleotide sequence ID" value="NZ_JAZDUE010000009.1"/>
</dbReference>
<organism evidence="3 4">
    <name type="scientific">Gordonia prachuapensis</name>
    <dbReference type="NCBI Taxonomy" id="3115651"/>
    <lineage>
        <taxon>Bacteria</taxon>
        <taxon>Bacillati</taxon>
        <taxon>Actinomycetota</taxon>
        <taxon>Actinomycetes</taxon>
        <taxon>Mycobacteriales</taxon>
        <taxon>Gordoniaceae</taxon>
        <taxon>Gordonia</taxon>
    </lineage>
</organism>
<evidence type="ECO:0000313" key="4">
    <source>
        <dbReference type="Proteomes" id="UP001335729"/>
    </source>
</evidence>
<keyword evidence="4" id="KW-1185">Reference proteome</keyword>
<dbReference type="InterPro" id="IPR003737">
    <property type="entry name" value="GlcNAc_PI_deacetylase-related"/>
</dbReference>
<dbReference type="InterPro" id="IPR024078">
    <property type="entry name" value="LmbE-like_dom_sf"/>
</dbReference>
<proteinExistence type="predicted"/>
<dbReference type="PANTHER" id="PTHR12993:SF29">
    <property type="entry name" value="BLR3841 PROTEIN"/>
    <property type="match status" value="1"/>
</dbReference>
<dbReference type="Pfam" id="PF02585">
    <property type="entry name" value="PIG-L"/>
    <property type="match status" value="1"/>
</dbReference>
<evidence type="ECO:0000256" key="2">
    <source>
        <dbReference type="SAM" id="MobiDB-lite"/>
    </source>
</evidence>
<dbReference type="EMBL" id="JAZDUE010000009">
    <property type="protein sequence ID" value="MEE4023943.1"/>
    <property type="molecule type" value="Genomic_DNA"/>
</dbReference>
<keyword evidence="1" id="KW-0862">Zinc</keyword>
<dbReference type="SUPFAM" id="SSF102588">
    <property type="entry name" value="LmbE-like"/>
    <property type="match status" value="1"/>
</dbReference>
<feature type="compositionally biased region" description="Low complexity" evidence="2">
    <location>
        <begin position="14"/>
        <end position="24"/>
    </location>
</feature>
<dbReference type="Gene3D" id="3.40.50.10320">
    <property type="entry name" value="LmbE-like"/>
    <property type="match status" value="1"/>
</dbReference>
<dbReference type="PANTHER" id="PTHR12993">
    <property type="entry name" value="N-ACETYLGLUCOSAMINYL-PHOSPHATIDYLINOSITOL DE-N-ACETYLASE-RELATED"/>
    <property type="match status" value="1"/>
</dbReference>
<comment type="caution">
    <text evidence="3">The sequence shown here is derived from an EMBL/GenBank/DDBJ whole genome shotgun (WGS) entry which is preliminary data.</text>
</comment>
<evidence type="ECO:0000256" key="1">
    <source>
        <dbReference type="ARBA" id="ARBA00022833"/>
    </source>
</evidence>
<name>A0ABU7MUD1_9ACTN</name>
<reference evidence="3 4" key="1">
    <citation type="submission" date="2024-01" db="EMBL/GenBank/DDBJ databases">
        <title>Draft genome sequence of Gordonia sp. PKS22-38.</title>
        <authorList>
            <person name="Suphannarot A."/>
            <person name="Mingma R."/>
        </authorList>
    </citation>
    <scope>NUCLEOTIDE SEQUENCE [LARGE SCALE GENOMIC DNA]</scope>
    <source>
        <strain evidence="3 4">PKS22-38</strain>
    </source>
</reference>
<feature type="region of interest" description="Disordered" evidence="2">
    <location>
        <begin position="1"/>
        <end position="28"/>
    </location>
</feature>
<accession>A0ABU7MUD1</accession>